<dbReference type="InterPro" id="IPR003377">
    <property type="entry name" value="Cornichon"/>
</dbReference>
<dbReference type="EMBL" id="AWWV01010542">
    <property type="protein sequence ID" value="OMO78585.1"/>
    <property type="molecule type" value="Genomic_DNA"/>
</dbReference>
<keyword evidence="4" id="KW-1185">Reference proteome</keyword>
<organism evidence="3 4">
    <name type="scientific">Corchorus capsularis</name>
    <name type="common">Jute</name>
    <dbReference type="NCBI Taxonomy" id="210143"/>
    <lineage>
        <taxon>Eukaryota</taxon>
        <taxon>Viridiplantae</taxon>
        <taxon>Streptophyta</taxon>
        <taxon>Embryophyta</taxon>
        <taxon>Tracheophyta</taxon>
        <taxon>Spermatophyta</taxon>
        <taxon>Magnoliopsida</taxon>
        <taxon>eudicotyledons</taxon>
        <taxon>Gunneridae</taxon>
        <taxon>Pentapetalae</taxon>
        <taxon>rosids</taxon>
        <taxon>malvids</taxon>
        <taxon>Malvales</taxon>
        <taxon>Malvaceae</taxon>
        <taxon>Grewioideae</taxon>
        <taxon>Apeibeae</taxon>
        <taxon>Corchorus</taxon>
    </lineage>
</organism>
<keyword evidence="2" id="KW-0732">Signal</keyword>
<name>A0A1R3I7L1_COCAP</name>
<feature type="signal peptide" evidence="2">
    <location>
        <begin position="1"/>
        <end position="19"/>
    </location>
</feature>
<evidence type="ECO:0000313" key="4">
    <source>
        <dbReference type="Proteomes" id="UP000188268"/>
    </source>
</evidence>
<evidence type="ECO:0000256" key="2">
    <source>
        <dbReference type="SAM" id="SignalP"/>
    </source>
</evidence>
<dbReference type="GO" id="GO:0016192">
    <property type="term" value="P:vesicle-mediated transport"/>
    <property type="evidence" value="ECO:0007669"/>
    <property type="project" value="InterPro"/>
</dbReference>
<evidence type="ECO:0000256" key="1">
    <source>
        <dbReference type="SAM" id="Phobius"/>
    </source>
</evidence>
<dbReference type="AlphaFoldDB" id="A0A1R3I7L1"/>
<dbReference type="Pfam" id="PF03311">
    <property type="entry name" value="Cornichon"/>
    <property type="match status" value="1"/>
</dbReference>
<feature type="transmembrane region" description="Helical" evidence="1">
    <location>
        <begin position="48"/>
        <end position="67"/>
    </location>
</feature>
<evidence type="ECO:0000313" key="3">
    <source>
        <dbReference type="EMBL" id="OMO78585.1"/>
    </source>
</evidence>
<gene>
    <name evidence="3" type="ORF">CCACVL1_14283</name>
</gene>
<dbReference type="Gramene" id="OMO78585">
    <property type="protein sequence ID" value="OMO78585"/>
    <property type="gene ID" value="CCACVL1_14283"/>
</dbReference>
<accession>A0A1R3I7L1</accession>
<sequence>MANLFGWLMTFFLLVSLLAMVGYQLICFADLEFDHINVYEFSTRVNKVVMPEFVIQAVFSLVALDYIK</sequence>
<keyword evidence="1" id="KW-0812">Transmembrane</keyword>
<dbReference type="OMA" id="LEFDHIN"/>
<dbReference type="STRING" id="210143.A0A1R3I7L1"/>
<comment type="caution">
    <text evidence="3">The sequence shown here is derived from an EMBL/GenBank/DDBJ whole genome shotgun (WGS) entry which is preliminary data.</text>
</comment>
<feature type="chain" id="PRO_5013068461" evidence="2">
    <location>
        <begin position="20"/>
        <end position="68"/>
    </location>
</feature>
<dbReference type="OrthoDB" id="434393at2759"/>
<keyword evidence="1" id="KW-1133">Transmembrane helix</keyword>
<dbReference type="Proteomes" id="UP000188268">
    <property type="component" value="Unassembled WGS sequence"/>
</dbReference>
<reference evidence="3 4" key="1">
    <citation type="submission" date="2013-09" db="EMBL/GenBank/DDBJ databases">
        <title>Corchorus capsularis genome sequencing.</title>
        <authorList>
            <person name="Alam M."/>
            <person name="Haque M.S."/>
            <person name="Islam M.S."/>
            <person name="Emdad E.M."/>
            <person name="Islam M.M."/>
            <person name="Ahmed B."/>
            <person name="Halim A."/>
            <person name="Hossen Q.M.M."/>
            <person name="Hossain M.Z."/>
            <person name="Ahmed R."/>
            <person name="Khan M.M."/>
            <person name="Islam R."/>
            <person name="Rashid M.M."/>
            <person name="Khan S.A."/>
            <person name="Rahman M.S."/>
            <person name="Alam M."/>
        </authorList>
    </citation>
    <scope>NUCLEOTIDE SEQUENCE [LARGE SCALE GENOMIC DNA]</scope>
    <source>
        <strain evidence="4">cv. CVL-1</strain>
        <tissue evidence="3">Whole seedling</tissue>
    </source>
</reference>
<protein>
    <submittedName>
        <fullName evidence="3">Cornichon</fullName>
    </submittedName>
</protein>
<proteinExistence type="predicted"/>
<keyword evidence="1" id="KW-0472">Membrane</keyword>